<dbReference type="EC" id="2.7.7.6" evidence="2"/>
<evidence type="ECO:0000256" key="7">
    <source>
        <dbReference type="ARBA" id="ARBA00030998"/>
    </source>
</evidence>
<comment type="similarity">
    <text evidence="1">Belongs to the RNA polymerase subunit omega family.</text>
</comment>
<dbReference type="Proteomes" id="UP000018680">
    <property type="component" value="Chromosome"/>
</dbReference>
<dbReference type="EMBL" id="CP006939">
    <property type="protein sequence ID" value="AHC15772.1"/>
    <property type="molecule type" value="Genomic_DNA"/>
</dbReference>
<organism evidence="9 10">
    <name type="scientific">Salinispira pacifica</name>
    <dbReference type="NCBI Taxonomy" id="1307761"/>
    <lineage>
        <taxon>Bacteria</taxon>
        <taxon>Pseudomonadati</taxon>
        <taxon>Spirochaetota</taxon>
        <taxon>Spirochaetia</taxon>
        <taxon>Spirochaetales</taxon>
        <taxon>Spirochaetaceae</taxon>
        <taxon>Salinispira</taxon>
    </lineage>
</organism>
<dbReference type="Gene3D" id="3.90.940.10">
    <property type="match status" value="1"/>
</dbReference>
<dbReference type="SMART" id="SM01409">
    <property type="entry name" value="RNA_pol_Rpb6"/>
    <property type="match status" value="1"/>
</dbReference>
<dbReference type="HOGENOM" id="CLU_187773_0_0_12"/>
<evidence type="ECO:0000256" key="4">
    <source>
        <dbReference type="ARBA" id="ARBA00022478"/>
    </source>
</evidence>
<dbReference type="KEGG" id="slr:L21SP2_2419"/>
<evidence type="ECO:0000256" key="3">
    <source>
        <dbReference type="ARBA" id="ARBA00013725"/>
    </source>
</evidence>
<dbReference type="AlphaFoldDB" id="V5WIV6"/>
<evidence type="ECO:0000313" key="10">
    <source>
        <dbReference type="Proteomes" id="UP000018680"/>
    </source>
</evidence>
<evidence type="ECO:0000256" key="6">
    <source>
        <dbReference type="ARBA" id="ARBA00029924"/>
    </source>
</evidence>
<keyword evidence="4" id="KW-0240">DNA-directed RNA polymerase</keyword>
<dbReference type="GO" id="GO:0003899">
    <property type="term" value="F:DNA-directed RNA polymerase activity"/>
    <property type="evidence" value="ECO:0007669"/>
    <property type="project" value="UniProtKB-EC"/>
</dbReference>
<gene>
    <name evidence="9" type="ORF">L21SP2_2419</name>
</gene>
<proteinExistence type="inferred from homology"/>
<dbReference type="Pfam" id="PF01192">
    <property type="entry name" value="RNA_pol_Rpb6"/>
    <property type="match status" value="1"/>
</dbReference>
<dbReference type="GO" id="GO:0003677">
    <property type="term" value="F:DNA binding"/>
    <property type="evidence" value="ECO:0007669"/>
    <property type="project" value="InterPro"/>
</dbReference>
<dbReference type="GO" id="GO:0006351">
    <property type="term" value="P:DNA-templated transcription"/>
    <property type="evidence" value="ECO:0007669"/>
    <property type="project" value="InterPro"/>
</dbReference>
<comment type="catalytic activity">
    <reaction evidence="8">
        <text>RNA(n) + a ribonucleoside 5'-triphosphate = RNA(n+1) + diphosphate</text>
        <dbReference type="Rhea" id="RHEA:21248"/>
        <dbReference type="Rhea" id="RHEA-COMP:14527"/>
        <dbReference type="Rhea" id="RHEA-COMP:17342"/>
        <dbReference type="ChEBI" id="CHEBI:33019"/>
        <dbReference type="ChEBI" id="CHEBI:61557"/>
        <dbReference type="ChEBI" id="CHEBI:140395"/>
        <dbReference type="EC" id="2.7.7.6"/>
    </reaction>
</comment>
<dbReference type="InterPro" id="IPR006110">
    <property type="entry name" value="Pol_omega/Rpo6/RPB6"/>
</dbReference>
<dbReference type="eggNOG" id="COG1758">
    <property type="taxonomic scope" value="Bacteria"/>
</dbReference>
<dbReference type="GO" id="GO:0000428">
    <property type="term" value="C:DNA-directed RNA polymerase complex"/>
    <property type="evidence" value="ECO:0007669"/>
    <property type="project" value="UniProtKB-KW"/>
</dbReference>
<keyword evidence="10" id="KW-1185">Reference proteome</keyword>
<name>V5WIV6_9SPIO</name>
<evidence type="ECO:0000256" key="2">
    <source>
        <dbReference type="ARBA" id="ARBA00012418"/>
    </source>
</evidence>
<evidence type="ECO:0000256" key="1">
    <source>
        <dbReference type="ARBA" id="ARBA00006711"/>
    </source>
</evidence>
<dbReference type="SUPFAM" id="SSF63562">
    <property type="entry name" value="RPB6/omega subunit-like"/>
    <property type="match status" value="1"/>
</dbReference>
<keyword evidence="5" id="KW-0804">Transcription</keyword>
<dbReference type="OrthoDB" id="308369at2"/>
<evidence type="ECO:0000256" key="5">
    <source>
        <dbReference type="ARBA" id="ARBA00023163"/>
    </source>
</evidence>
<dbReference type="RefSeq" id="WP_024268676.1">
    <property type="nucleotide sequence ID" value="NC_023035.1"/>
</dbReference>
<sequence>MIIPLDYLESEKGNMYELTCAAIRRAYQLTVTGDTETEEEQSKIVSTAIKQILTRKVQYELEEQ</sequence>
<evidence type="ECO:0000313" key="9">
    <source>
        <dbReference type="EMBL" id="AHC15772.1"/>
    </source>
</evidence>
<dbReference type="InterPro" id="IPR036161">
    <property type="entry name" value="RPB6/omega-like_sf"/>
</dbReference>
<evidence type="ECO:0000256" key="8">
    <source>
        <dbReference type="ARBA" id="ARBA00048552"/>
    </source>
</evidence>
<dbReference type="STRING" id="1307761.L21SP2_2419"/>
<reference evidence="9 10" key="1">
    <citation type="journal article" date="2015" name="Stand. Genomic Sci.">
        <title>Complete genome sequence and description of Salinispira pacifica gen. nov., sp. nov., a novel spirochaete isolated form a hypersaline microbial mat.</title>
        <authorList>
            <person name="Ben Hania W."/>
            <person name="Joseph M."/>
            <person name="Schumann P."/>
            <person name="Bunk B."/>
            <person name="Fiebig A."/>
            <person name="Sproer C."/>
            <person name="Klenk H.P."/>
            <person name="Fardeau M.L."/>
            <person name="Spring S."/>
        </authorList>
    </citation>
    <scope>NUCLEOTIDE SEQUENCE [LARGE SCALE GENOMIC DNA]</scope>
    <source>
        <strain evidence="9 10">L21-RPul-D2</strain>
    </source>
</reference>
<protein>
    <recommendedName>
        <fullName evidence="3">DNA-directed RNA polymerase subunit omega</fullName>
        <ecNumber evidence="2">2.7.7.6</ecNumber>
    </recommendedName>
    <alternativeName>
        <fullName evidence="7">RNA polymerase omega subunit</fullName>
    </alternativeName>
    <alternativeName>
        <fullName evidence="6">Transcriptase subunit omega</fullName>
    </alternativeName>
</protein>
<accession>V5WIV6</accession>